<proteinExistence type="predicted"/>
<feature type="transmembrane region" description="Helical" evidence="5">
    <location>
        <begin position="232"/>
        <end position="250"/>
    </location>
</feature>
<feature type="transmembrane region" description="Helical" evidence="5">
    <location>
        <begin position="256"/>
        <end position="277"/>
    </location>
</feature>
<feature type="transmembrane region" description="Helical" evidence="5">
    <location>
        <begin position="167"/>
        <end position="186"/>
    </location>
</feature>
<dbReference type="InterPro" id="IPR002657">
    <property type="entry name" value="BilAc:Na_symport/Acr3"/>
</dbReference>
<reference evidence="6 7" key="1">
    <citation type="submission" date="2016-07" db="EMBL/GenBank/DDBJ databases">
        <authorList>
            <person name="Lefevre C.T."/>
        </authorList>
    </citation>
    <scope>NUCLEOTIDE SEQUENCE [LARGE SCALE GENOMIC DNA]</scope>
    <source>
        <strain evidence="6">PR1</strain>
    </source>
</reference>
<dbReference type="AlphaFoldDB" id="A0A1C3RBV6"/>
<sequence length="288" mass="30560">MTAQQLLPIGLAFIMFAVGTGLNLTHFKQVLAHPKSLFVGLANQIVLLPIIALFIASFYTGPVEFAFGLMILAACPGGITSNLLSVLAGGNAALSVCMTAITSLCSIITVPVILGLSYQFLVGEGTTITMPVGRVMGGIFLITALPIALGMVLKAKKPDLCEKHQRGLRRTATVIFALIVAGAFIANKDNIATHFLDVGLDLITLNIATICFGFLSAFYLKSSPPEQITISIECGLQNVALAIFLAINVLEKPELMVPAIIYAVIMNVSAIVLIVLARKFFTKRPSLA</sequence>
<dbReference type="Gene3D" id="1.20.1530.20">
    <property type="match status" value="1"/>
</dbReference>
<keyword evidence="7" id="KW-1185">Reference proteome</keyword>
<name>A0A1C3RBV6_9PROT</name>
<dbReference type="Proteomes" id="UP000231658">
    <property type="component" value="Unassembled WGS sequence"/>
</dbReference>
<evidence type="ECO:0000256" key="1">
    <source>
        <dbReference type="ARBA" id="ARBA00004141"/>
    </source>
</evidence>
<organism evidence="6 7">
    <name type="scientific">Candidatus Terasakiella magnetica</name>
    <dbReference type="NCBI Taxonomy" id="1867952"/>
    <lineage>
        <taxon>Bacteria</taxon>
        <taxon>Pseudomonadati</taxon>
        <taxon>Pseudomonadota</taxon>
        <taxon>Alphaproteobacteria</taxon>
        <taxon>Rhodospirillales</taxon>
        <taxon>Terasakiellaceae</taxon>
        <taxon>Terasakiella</taxon>
    </lineage>
</organism>
<evidence type="ECO:0000313" key="6">
    <source>
        <dbReference type="EMBL" id="SCA54766.1"/>
    </source>
</evidence>
<accession>A0A1C3RBV6</accession>
<dbReference type="EMBL" id="FLYE01000001">
    <property type="protein sequence ID" value="SCA54766.1"/>
    <property type="molecule type" value="Genomic_DNA"/>
</dbReference>
<evidence type="ECO:0000256" key="2">
    <source>
        <dbReference type="ARBA" id="ARBA00022692"/>
    </source>
</evidence>
<evidence type="ECO:0000256" key="3">
    <source>
        <dbReference type="ARBA" id="ARBA00022989"/>
    </source>
</evidence>
<comment type="subcellular location">
    <subcellularLocation>
        <location evidence="1">Membrane</location>
        <topology evidence="1">Multi-pass membrane protein</topology>
    </subcellularLocation>
</comment>
<dbReference type="PANTHER" id="PTHR10361:SF24">
    <property type="entry name" value="P3 PROTEIN"/>
    <property type="match status" value="1"/>
</dbReference>
<feature type="transmembrane region" description="Helical" evidence="5">
    <location>
        <begin position="92"/>
        <end position="115"/>
    </location>
</feature>
<dbReference type="Pfam" id="PF01758">
    <property type="entry name" value="SBF"/>
    <property type="match status" value="1"/>
</dbReference>
<dbReference type="InterPro" id="IPR004710">
    <property type="entry name" value="Bilac:Na_transpt"/>
</dbReference>
<feature type="transmembrane region" description="Helical" evidence="5">
    <location>
        <begin position="6"/>
        <end position="25"/>
    </location>
</feature>
<dbReference type="RefSeq" id="WP_069185516.1">
    <property type="nucleotide sequence ID" value="NZ_FLYE01000001.1"/>
</dbReference>
<evidence type="ECO:0000256" key="4">
    <source>
        <dbReference type="ARBA" id="ARBA00023136"/>
    </source>
</evidence>
<keyword evidence="4 5" id="KW-0472">Membrane</keyword>
<feature type="transmembrane region" description="Helical" evidence="5">
    <location>
        <begin position="135"/>
        <end position="155"/>
    </location>
</feature>
<gene>
    <name evidence="6" type="ORF">MTBPR1_10013</name>
</gene>
<dbReference type="InterPro" id="IPR038770">
    <property type="entry name" value="Na+/solute_symporter_sf"/>
</dbReference>
<feature type="transmembrane region" description="Helical" evidence="5">
    <location>
        <begin position="198"/>
        <end position="220"/>
    </location>
</feature>
<keyword evidence="3 5" id="KW-1133">Transmembrane helix</keyword>
<dbReference type="OrthoDB" id="9806785at2"/>
<feature type="transmembrane region" description="Helical" evidence="5">
    <location>
        <begin position="37"/>
        <end position="59"/>
    </location>
</feature>
<dbReference type="STRING" id="1867952.MTBPR1_10013"/>
<evidence type="ECO:0000256" key="5">
    <source>
        <dbReference type="SAM" id="Phobius"/>
    </source>
</evidence>
<protein>
    <submittedName>
        <fullName evidence="6">Predicted Na+-dependent transporter</fullName>
    </submittedName>
</protein>
<feature type="transmembrane region" description="Helical" evidence="5">
    <location>
        <begin position="65"/>
        <end position="85"/>
    </location>
</feature>
<evidence type="ECO:0000313" key="7">
    <source>
        <dbReference type="Proteomes" id="UP000231658"/>
    </source>
</evidence>
<keyword evidence="2 5" id="KW-0812">Transmembrane</keyword>
<dbReference type="GO" id="GO:0016020">
    <property type="term" value="C:membrane"/>
    <property type="evidence" value="ECO:0007669"/>
    <property type="project" value="UniProtKB-SubCell"/>
</dbReference>
<dbReference type="PANTHER" id="PTHR10361">
    <property type="entry name" value="SODIUM-BILE ACID COTRANSPORTER"/>
    <property type="match status" value="1"/>
</dbReference>